<proteinExistence type="predicted"/>
<comment type="caution">
    <text evidence="2">The sequence shown here is derived from an EMBL/GenBank/DDBJ whole genome shotgun (WGS) entry which is preliminary data.</text>
</comment>
<accession>A0ABT4MLH3</accession>
<dbReference type="PANTHER" id="PTHR33164">
    <property type="entry name" value="TRANSCRIPTIONAL REGULATOR, MARR FAMILY"/>
    <property type="match status" value="1"/>
</dbReference>
<dbReference type="Gene3D" id="1.10.10.10">
    <property type="entry name" value="Winged helix-like DNA-binding domain superfamily/Winged helix DNA-binding domain"/>
    <property type="match status" value="1"/>
</dbReference>
<dbReference type="Pfam" id="PF01047">
    <property type="entry name" value="MarR"/>
    <property type="match status" value="1"/>
</dbReference>
<dbReference type="RefSeq" id="WP_269608304.1">
    <property type="nucleotide sequence ID" value="NZ_JAPWIJ010000015.1"/>
</dbReference>
<organism evidence="2 3">
    <name type="scientific">Rhodococcus ruber</name>
    <dbReference type="NCBI Taxonomy" id="1830"/>
    <lineage>
        <taxon>Bacteria</taxon>
        <taxon>Bacillati</taxon>
        <taxon>Actinomycetota</taxon>
        <taxon>Actinomycetes</taxon>
        <taxon>Mycobacteriales</taxon>
        <taxon>Nocardiaceae</taxon>
        <taxon>Rhodococcus</taxon>
    </lineage>
</organism>
<dbReference type="PROSITE" id="PS50995">
    <property type="entry name" value="HTH_MARR_2"/>
    <property type="match status" value="1"/>
</dbReference>
<dbReference type="SMART" id="SM00347">
    <property type="entry name" value="HTH_MARR"/>
    <property type="match status" value="1"/>
</dbReference>
<protein>
    <submittedName>
        <fullName evidence="2">MarR family transcriptional regulator</fullName>
    </submittedName>
</protein>
<gene>
    <name evidence="2" type="ORF">O4220_25290</name>
</gene>
<dbReference type="InterPro" id="IPR036388">
    <property type="entry name" value="WH-like_DNA-bd_sf"/>
</dbReference>
<dbReference type="InterPro" id="IPR039422">
    <property type="entry name" value="MarR/SlyA-like"/>
</dbReference>
<dbReference type="EMBL" id="JAPWIJ010000015">
    <property type="protein sequence ID" value="MCZ4521849.1"/>
    <property type="molecule type" value="Genomic_DNA"/>
</dbReference>
<dbReference type="InterPro" id="IPR000835">
    <property type="entry name" value="HTH_MarR-typ"/>
</dbReference>
<keyword evidence="3" id="KW-1185">Reference proteome</keyword>
<dbReference type="InterPro" id="IPR036390">
    <property type="entry name" value="WH_DNA-bd_sf"/>
</dbReference>
<reference evidence="2" key="1">
    <citation type="submission" date="2022-12" db="EMBL/GenBank/DDBJ databases">
        <authorList>
            <person name="Krivoruchko A.V."/>
            <person name="Elkin A."/>
        </authorList>
    </citation>
    <scope>NUCLEOTIDE SEQUENCE</scope>
    <source>
        <strain evidence="2">IEGM 1391</strain>
    </source>
</reference>
<sequence>MDTSATPNEATPNDAVDPQWLTESQQEAWRSLVALVTRLPAALDAQLQRDSQLTHFDYFVLATVSENPQRRIQLRDLAEYANASLSRLSHVVTKLEKAGWVRRESIPGSRGSYAVLTDSGMEKVVESAPGHVGTVQALVFEGLSDAEVEQLSTLSATLLAQLDKGIAAGTGQA</sequence>
<evidence type="ECO:0000259" key="1">
    <source>
        <dbReference type="PROSITE" id="PS50995"/>
    </source>
</evidence>
<dbReference type="Proteomes" id="UP001081071">
    <property type="component" value="Unassembled WGS sequence"/>
</dbReference>
<evidence type="ECO:0000313" key="2">
    <source>
        <dbReference type="EMBL" id="MCZ4521849.1"/>
    </source>
</evidence>
<feature type="domain" description="HTH marR-type" evidence="1">
    <location>
        <begin position="25"/>
        <end position="160"/>
    </location>
</feature>
<name>A0ABT4MLH3_9NOCA</name>
<dbReference type="SUPFAM" id="SSF46785">
    <property type="entry name" value="Winged helix' DNA-binding domain"/>
    <property type="match status" value="1"/>
</dbReference>
<evidence type="ECO:0000313" key="3">
    <source>
        <dbReference type="Proteomes" id="UP001081071"/>
    </source>
</evidence>
<dbReference type="PANTHER" id="PTHR33164:SF99">
    <property type="entry name" value="MARR FAMILY REGULATORY PROTEIN"/>
    <property type="match status" value="1"/>
</dbReference>